<proteinExistence type="predicted"/>
<name>X6LPY0_RETFI</name>
<organism evidence="1 2">
    <name type="scientific">Reticulomyxa filosa</name>
    <dbReference type="NCBI Taxonomy" id="46433"/>
    <lineage>
        <taxon>Eukaryota</taxon>
        <taxon>Sar</taxon>
        <taxon>Rhizaria</taxon>
        <taxon>Retaria</taxon>
        <taxon>Foraminifera</taxon>
        <taxon>Monothalamids</taxon>
        <taxon>Reticulomyxidae</taxon>
        <taxon>Reticulomyxa</taxon>
    </lineage>
</organism>
<sequence length="154" mass="17607">RQSQNGGKEKASLIMQRCLNCSSLLEANDEEMLQMAKDIAGLSGLEKYKGDPQFQKLLQEYIVKCCEAVWCLLMNEKSGDRFSLFPTIFDFAAYQKCRETFVLPMNVKISYSFDGSWCKLLSNKNKAVTKEQYVFFVWPAIVKITSRGSSVQQE</sequence>
<comment type="caution">
    <text evidence="1">The sequence shown here is derived from an EMBL/GenBank/DDBJ whole genome shotgun (WGS) entry which is preliminary data.</text>
</comment>
<reference evidence="1 2" key="1">
    <citation type="journal article" date="2013" name="Curr. Biol.">
        <title>The Genome of the Foraminiferan Reticulomyxa filosa.</title>
        <authorList>
            <person name="Glockner G."/>
            <person name="Hulsmann N."/>
            <person name="Schleicher M."/>
            <person name="Noegel A.A."/>
            <person name="Eichinger L."/>
            <person name="Gallinger C."/>
            <person name="Pawlowski J."/>
            <person name="Sierra R."/>
            <person name="Euteneuer U."/>
            <person name="Pillet L."/>
            <person name="Moustafa A."/>
            <person name="Platzer M."/>
            <person name="Groth M."/>
            <person name="Szafranski K."/>
            <person name="Schliwa M."/>
        </authorList>
    </citation>
    <scope>NUCLEOTIDE SEQUENCE [LARGE SCALE GENOMIC DNA]</scope>
</reference>
<dbReference type="Proteomes" id="UP000023152">
    <property type="component" value="Unassembled WGS sequence"/>
</dbReference>
<dbReference type="AlphaFoldDB" id="X6LPY0"/>
<feature type="non-terminal residue" evidence="1">
    <location>
        <position position="1"/>
    </location>
</feature>
<keyword evidence="2" id="KW-1185">Reference proteome</keyword>
<evidence type="ECO:0000313" key="2">
    <source>
        <dbReference type="Proteomes" id="UP000023152"/>
    </source>
</evidence>
<evidence type="ECO:0000313" key="1">
    <source>
        <dbReference type="EMBL" id="ETO03207.1"/>
    </source>
</evidence>
<protein>
    <submittedName>
        <fullName evidence="1">Uncharacterized protein</fullName>
    </submittedName>
</protein>
<dbReference type="EMBL" id="ASPP01033916">
    <property type="protein sequence ID" value="ETO03207.1"/>
    <property type="molecule type" value="Genomic_DNA"/>
</dbReference>
<accession>X6LPY0</accession>
<feature type="non-terminal residue" evidence="1">
    <location>
        <position position="154"/>
    </location>
</feature>
<gene>
    <name evidence="1" type="ORF">RFI_34203</name>
</gene>